<dbReference type="AlphaFoldDB" id="A0A915UAL8"/>
<reference evidence="2" key="1">
    <citation type="submission" date="2020-12" db="EMBL/GenBank/DDBJ databases">
        <title>Desulfobium dissulfuricans gen. nov., sp. nov., a novel mesophilic, sulfate-reducing bacterium isolated from a deep-sea hydrothermal vent.</title>
        <authorList>
            <person name="Hashimoto Y."/>
            <person name="Tame A."/>
            <person name="Sawayama S."/>
            <person name="Miyazaki J."/>
            <person name="Takai K."/>
            <person name="Nakagawa S."/>
        </authorList>
    </citation>
    <scope>NUCLEOTIDE SEQUENCE</scope>
    <source>
        <strain evidence="2">GF1</strain>
    </source>
</reference>
<dbReference type="Gene3D" id="3.40.710.10">
    <property type="entry name" value="DD-peptidase/beta-lactamase superfamily"/>
    <property type="match status" value="2"/>
</dbReference>
<evidence type="ECO:0000313" key="2">
    <source>
        <dbReference type="EMBL" id="BCO09695.1"/>
    </source>
</evidence>
<evidence type="ECO:0000259" key="1">
    <source>
        <dbReference type="PROSITE" id="PS51178"/>
    </source>
</evidence>
<dbReference type="InterPro" id="IPR050515">
    <property type="entry name" value="Beta-lactam/transpept"/>
</dbReference>
<dbReference type="InterPro" id="IPR005543">
    <property type="entry name" value="PASTA_dom"/>
</dbReference>
<dbReference type="SUPFAM" id="SSF56601">
    <property type="entry name" value="beta-lactamase/transpeptidase-like"/>
    <property type="match status" value="2"/>
</dbReference>
<gene>
    <name evidence="2" type="ORF">GF1_20710</name>
</gene>
<name>A0A915UAL8_9BACT</name>
<organism evidence="2 3">
    <name type="scientific">Desulfolithobacter dissulfuricans</name>
    <dbReference type="NCBI Taxonomy" id="2795293"/>
    <lineage>
        <taxon>Bacteria</taxon>
        <taxon>Pseudomonadati</taxon>
        <taxon>Thermodesulfobacteriota</taxon>
        <taxon>Desulfobulbia</taxon>
        <taxon>Desulfobulbales</taxon>
        <taxon>Desulfobulbaceae</taxon>
        <taxon>Desulfolithobacter</taxon>
    </lineage>
</organism>
<dbReference type="GO" id="GO:0008658">
    <property type="term" value="F:penicillin binding"/>
    <property type="evidence" value="ECO:0007669"/>
    <property type="project" value="TreeGrafter"/>
</dbReference>
<proteinExistence type="predicted"/>
<dbReference type="EMBL" id="AP024233">
    <property type="protein sequence ID" value="BCO09695.1"/>
    <property type="molecule type" value="Genomic_DNA"/>
</dbReference>
<feature type="domain" description="PASTA" evidence="1">
    <location>
        <begin position="418"/>
        <end position="474"/>
    </location>
</feature>
<keyword evidence="3" id="KW-1185">Reference proteome</keyword>
<dbReference type="GO" id="GO:0005886">
    <property type="term" value="C:plasma membrane"/>
    <property type="evidence" value="ECO:0007669"/>
    <property type="project" value="TreeGrafter"/>
</dbReference>
<dbReference type="InterPro" id="IPR012338">
    <property type="entry name" value="Beta-lactam/transpept-like"/>
</dbReference>
<dbReference type="KEGG" id="ddu:GF1_20710"/>
<dbReference type="Gene3D" id="3.90.1310.10">
    <property type="entry name" value="Penicillin-binding protein 2a (Domain 2)"/>
    <property type="match status" value="1"/>
</dbReference>
<dbReference type="Proteomes" id="UP001063350">
    <property type="component" value="Chromosome"/>
</dbReference>
<accession>A0A915UAL8</accession>
<protein>
    <recommendedName>
        <fullName evidence="1">PASTA domain-containing protein</fullName>
    </recommendedName>
</protein>
<dbReference type="PROSITE" id="PS51178">
    <property type="entry name" value="PASTA"/>
    <property type="match status" value="1"/>
</dbReference>
<dbReference type="PANTHER" id="PTHR30627">
    <property type="entry name" value="PEPTIDOGLYCAN D,D-TRANSPEPTIDASE"/>
    <property type="match status" value="1"/>
</dbReference>
<dbReference type="GO" id="GO:0071555">
    <property type="term" value="P:cell wall organization"/>
    <property type="evidence" value="ECO:0007669"/>
    <property type="project" value="TreeGrafter"/>
</dbReference>
<sequence length="476" mass="51399">MYCRPAEVRYYPAHASGAHVVGFSGDGVGLAGAESIYDILLQPGELQAADVPEIDFGGQESFGGRGMDVVLSLDLELQKKIEQELGRMLEQQAADRGMALAMEVRTGRILAMVSLPSFNPNHFWQADDPARRNQVVSEPLAEDLVRPLLARAGAISSQGPFGPPLPPEAVAAPDLGLTAGDVAEAGARFGLRNPLPGRSSVCDTPSVFDTLPSVAVVGAAGQNNVAGQGITLLKVAAAASMINGGRRVEPVFLEAVYDRATGRTYTRSESYDRKKRRQVVDPVLALRLRRELLSTMQGSGTMAVYSRSGRRTEVKDQTRITVLQDLVLGVTPRKNPQVLLLLVTSRDSYYPLPGEVDTRARSLADLGMELLPDILESSSQTLVADHPAGRDEANYKRFLIASHIEYREEKKKYAPLPREAMPEVVGLSLRKGLQRLDGKKILVRIQGSGRIVGQRPGPGEPLAAGQECVLTLEPVI</sequence>
<dbReference type="SUPFAM" id="SSF54184">
    <property type="entry name" value="Penicillin-binding protein 2x (pbp-2x), c-terminal domain"/>
    <property type="match status" value="1"/>
</dbReference>
<dbReference type="Pfam" id="PF03793">
    <property type="entry name" value="PASTA"/>
    <property type="match status" value="1"/>
</dbReference>
<evidence type="ECO:0000313" key="3">
    <source>
        <dbReference type="Proteomes" id="UP001063350"/>
    </source>
</evidence>